<gene>
    <name evidence="1" type="ORF">N7509_001205</name>
</gene>
<name>A0A9W9WC12_9EURO</name>
<protein>
    <submittedName>
        <fullName evidence="1">Uncharacterized protein</fullName>
    </submittedName>
</protein>
<comment type="caution">
    <text evidence="1">The sequence shown here is derived from an EMBL/GenBank/DDBJ whole genome shotgun (WGS) entry which is preliminary data.</text>
</comment>
<accession>A0A9W9WC12</accession>
<dbReference type="RefSeq" id="XP_056494424.1">
    <property type="nucleotide sequence ID" value="XM_056625842.1"/>
</dbReference>
<dbReference type="Proteomes" id="UP001147747">
    <property type="component" value="Unassembled WGS sequence"/>
</dbReference>
<keyword evidence="2" id="KW-1185">Reference proteome</keyword>
<dbReference type="OrthoDB" id="3429633at2759"/>
<reference evidence="1" key="1">
    <citation type="submission" date="2022-12" db="EMBL/GenBank/DDBJ databases">
        <authorList>
            <person name="Petersen C."/>
        </authorList>
    </citation>
    <scope>NUCLEOTIDE SEQUENCE</scope>
    <source>
        <strain evidence="1">IBT 29677</strain>
    </source>
</reference>
<reference evidence="1" key="2">
    <citation type="journal article" date="2023" name="IMA Fungus">
        <title>Comparative genomic study of the Penicillium genus elucidates a diverse pangenome and 15 lateral gene transfer events.</title>
        <authorList>
            <person name="Petersen C."/>
            <person name="Sorensen T."/>
            <person name="Nielsen M.R."/>
            <person name="Sondergaard T.E."/>
            <person name="Sorensen J.L."/>
            <person name="Fitzpatrick D.A."/>
            <person name="Frisvad J.C."/>
            <person name="Nielsen K.L."/>
        </authorList>
    </citation>
    <scope>NUCLEOTIDE SEQUENCE</scope>
    <source>
        <strain evidence="1">IBT 29677</strain>
    </source>
</reference>
<evidence type="ECO:0000313" key="2">
    <source>
        <dbReference type="Proteomes" id="UP001147747"/>
    </source>
</evidence>
<organism evidence="1 2">
    <name type="scientific">Penicillium cosmopolitanum</name>
    <dbReference type="NCBI Taxonomy" id="1131564"/>
    <lineage>
        <taxon>Eukaryota</taxon>
        <taxon>Fungi</taxon>
        <taxon>Dikarya</taxon>
        <taxon>Ascomycota</taxon>
        <taxon>Pezizomycotina</taxon>
        <taxon>Eurotiomycetes</taxon>
        <taxon>Eurotiomycetidae</taxon>
        <taxon>Eurotiales</taxon>
        <taxon>Aspergillaceae</taxon>
        <taxon>Penicillium</taxon>
    </lineage>
</organism>
<dbReference type="GeneID" id="81364822"/>
<dbReference type="EMBL" id="JAPZBU010000003">
    <property type="protein sequence ID" value="KAJ5414578.1"/>
    <property type="molecule type" value="Genomic_DNA"/>
</dbReference>
<proteinExistence type="predicted"/>
<dbReference type="AlphaFoldDB" id="A0A9W9WC12"/>
<sequence>MGNLTRAEDKIAELVAQHGAVPPPYFMFQDTDPYSICWRMGAGEDYFEFFFNWLGEEKGSLDESQRIEYLRKWPPPPAWLAWMIAVIWDLSPKGLYEDDDSEDDDG</sequence>
<evidence type="ECO:0000313" key="1">
    <source>
        <dbReference type="EMBL" id="KAJ5414578.1"/>
    </source>
</evidence>